<dbReference type="InterPro" id="IPR049899">
    <property type="entry name" value="Znf_C2HC_C3H"/>
</dbReference>
<name>A0A813M4R8_POLGL</name>
<dbReference type="InterPro" id="IPR026319">
    <property type="entry name" value="ZC2HC1A/B-like"/>
</dbReference>
<evidence type="ECO:0000259" key="7">
    <source>
        <dbReference type="PROSITE" id="PS52027"/>
    </source>
</evidence>
<feature type="compositionally biased region" description="Low complexity" evidence="6">
    <location>
        <begin position="190"/>
        <end position="206"/>
    </location>
</feature>
<evidence type="ECO:0000256" key="4">
    <source>
        <dbReference type="ARBA" id="ARBA00022833"/>
    </source>
</evidence>
<evidence type="ECO:0000313" key="9">
    <source>
        <dbReference type="EMBL" id="CAE8743625.1"/>
    </source>
</evidence>
<organism evidence="9 10">
    <name type="scientific">Polarella glacialis</name>
    <name type="common">Dinoflagellate</name>
    <dbReference type="NCBI Taxonomy" id="89957"/>
    <lineage>
        <taxon>Eukaryota</taxon>
        <taxon>Sar</taxon>
        <taxon>Alveolata</taxon>
        <taxon>Dinophyceae</taxon>
        <taxon>Suessiales</taxon>
        <taxon>Suessiaceae</taxon>
        <taxon>Polarella</taxon>
    </lineage>
</organism>
<proteinExistence type="predicted"/>
<evidence type="ECO:0000313" key="8">
    <source>
        <dbReference type="EMBL" id="CAE8641606.1"/>
    </source>
</evidence>
<dbReference type="PANTHER" id="PTHR13555">
    <property type="entry name" value="C2H2 ZINC FINGER CGI-62-RELATED"/>
    <property type="match status" value="1"/>
</dbReference>
<evidence type="ECO:0000256" key="5">
    <source>
        <dbReference type="PROSITE-ProRule" id="PRU01371"/>
    </source>
</evidence>
<dbReference type="EMBL" id="CAJNNW010037661">
    <property type="protein sequence ID" value="CAE8743625.1"/>
    <property type="molecule type" value="Genomic_DNA"/>
</dbReference>
<accession>A0A813M4R8</accession>
<gene>
    <name evidence="8" type="ORF">PGLA1383_LOCUS56226</name>
    <name evidence="9" type="ORF">PGLA2088_LOCUS51488</name>
</gene>
<dbReference type="PROSITE" id="PS52027">
    <property type="entry name" value="ZF_C2HC_C3H"/>
    <property type="match status" value="1"/>
</dbReference>
<evidence type="ECO:0000313" key="11">
    <source>
        <dbReference type="Proteomes" id="UP000654075"/>
    </source>
</evidence>
<evidence type="ECO:0000256" key="2">
    <source>
        <dbReference type="ARBA" id="ARBA00022737"/>
    </source>
</evidence>
<evidence type="ECO:0000313" key="10">
    <source>
        <dbReference type="Proteomes" id="UP000626109"/>
    </source>
</evidence>
<keyword evidence="3 5" id="KW-0863">Zinc-finger</keyword>
<feature type="region of interest" description="Disordered" evidence="6">
    <location>
        <begin position="109"/>
        <end position="264"/>
    </location>
</feature>
<dbReference type="Proteomes" id="UP000654075">
    <property type="component" value="Unassembled WGS sequence"/>
</dbReference>
<protein>
    <recommendedName>
        <fullName evidence="7">C2HC/C3H-type domain-containing protein</fullName>
    </recommendedName>
</protein>
<dbReference type="EMBL" id="CAJNNV010032948">
    <property type="protein sequence ID" value="CAE8641606.1"/>
    <property type="molecule type" value="Genomic_DNA"/>
</dbReference>
<comment type="caution">
    <text evidence="9">The sequence shown here is derived from an EMBL/GenBank/DDBJ whole genome shotgun (WGS) entry which is preliminary data.</text>
</comment>
<dbReference type="GO" id="GO:0008270">
    <property type="term" value="F:zinc ion binding"/>
    <property type="evidence" value="ECO:0007669"/>
    <property type="project" value="UniProtKB-KW"/>
</dbReference>
<dbReference type="Proteomes" id="UP000626109">
    <property type="component" value="Unassembled WGS sequence"/>
</dbReference>
<feature type="compositionally biased region" description="Polar residues" evidence="6">
    <location>
        <begin position="246"/>
        <end position="264"/>
    </location>
</feature>
<dbReference type="AlphaFoldDB" id="A0A813M4R8"/>
<feature type="region of interest" description="Disordered" evidence="6">
    <location>
        <begin position="1"/>
        <end position="26"/>
    </location>
</feature>
<dbReference type="OMA" id="DFVNACR"/>
<keyword evidence="11" id="KW-1185">Reference proteome</keyword>
<feature type="non-terminal residue" evidence="9">
    <location>
        <position position="1"/>
    </location>
</feature>
<keyword evidence="2" id="KW-0677">Repeat</keyword>
<reference evidence="9" key="1">
    <citation type="submission" date="2021-02" db="EMBL/GenBank/DDBJ databases">
        <authorList>
            <person name="Dougan E. K."/>
            <person name="Rhodes N."/>
            <person name="Thang M."/>
            <person name="Chan C."/>
        </authorList>
    </citation>
    <scope>NUCLEOTIDE SEQUENCE</scope>
</reference>
<feature type="region of interest" description="Disordered" evidence="6">
    <location>
        <begin position="67"/>
        <end position="91"/>
    </location>
</feature>
<sequence>DGQPTQTGAKVFDSHAARTGSGPTFVPAKKYEKLTQERHDKLAKEKTQMPNQGKWRRDHEDFVNACRAGRGEDVPSPVRTSNGYNDGKVNCPHCDRQFEKTAADRHIPICANVRNRPKPPPSPGLSAPPPRVGNGGNDATLLVPNAPRQRRGGPSGGPSASPSRGSHESSVPELPSMDRTDRTMRSGSPGSSRASNASMNSSASAGFGNGNGLRAARSLKQLNSTDKLPGLDTPPRAPGARGATPNRQRGSSQPAEENGRSRMQAQLGAQRSALMHRLLRQVPLEALRQELSDAGVTSDTLDKEACVKAMVQQLV</sequence>
<feature type="domain" description="C2HC/C3H-type" evidence="7">
    <location>
        <begin position="87"/>
        <end position="116"/>
    </location>
</feature>
<keyword evidence="4" id="KW-0862">Zinc</keyword>
<feature type="compositionally biased region" description="Pro residues" evidence="6">
    <location>
        <begin position="118"/>
        <end position="131"/>
    </location>
</feature>
<evidence type="ECO:0000256" key="1">
    <source>
        <dbReference type="ARBA" id="ARBA00022723"/>
    </source>
</evidence>
<keyword evidence="1" id="KW-0479">Metal-binding</keyword>
<evidence type="ECO:0000256" key="3">
    <source>
        <dbReference type="ARBA" id="ARBA00022771"/>
    </source>
</evidence>
<evidence type="ECO:0000256" key="6">
    <source>
        <dbReference type="SAM" id="MobiDB-lite"/>
    </source>
</evidence>
<dbReference type="OrthoDB" id="449446at2759"/>